<gene>
    <name evidence="1" type="ORF">METZ01_LOCUS169800</name>
</gene>
<dbReference type="AlphaFoldDB" id="A0A382BSZ0"/>
<reference evidence="1" key="1">
    <citation type="submission" date="2018-05" db="EMBL/GenBank/DDBJ databases">
        <authorList>
            <person name="Lanie J.A."/>
            <person name="Ng W.-L."/>
            <person name="Kazmierczak K.M."/>
            <person name="Andrzejewski T.M."/>
            <person name="Davidsen T.M."/>
            <person name="Wayne K.J."/>
            <person name="Tettelin H."/>
            <person name="Glass J.I."/>
            <person name="Rusch D."/>
            <person name="Podicherti R."/>
            <person name="Tsui H.-C.T."/>
            <person name="Winkler M.E."/>
        </authorList>
    </citation>
    <scope>NUCLEOTIDE SEQUENCE</scope>
</reference>
<evidence type="ECO:0000313" key="1">
    <source>
        <dbReference type="EMBL" id="SVB16946.1"/>
    </source>
</evidence>
<dbReference type="Gene3D" id="1.20.120.10">
    <property type="entry name" value="Cytochrome c/b562"/>
    <property type="match status" value="1"/>
</dbReference>
<dbReference type="Pfam" id="PF01322">
    <property type="entry name" value="Cytochrom_C_2"/>
    <property type="match status" value="1"/>
</dbReference>
<accession>A0A382BSZ0</accession>
<dbReference type="GO" id="GO:0005506">
    <property type="term" value="F:iron ion binding"/>
    <property type="evidence" value="ECO:0007669"/>
    <property type="project" value="InterPro"/>
</dbReference>
<name>A0A382BSZ0_9ZZZZ</name>
<dbReference type="GO" id="GO:0009055">
    <property type="term" value="F:electron transfer activity"/>
    <property type="evidence" value="ECO:0007669"/>
    <property type="project" value="InterPro"/>
</dbReference>
<dbReference type="InterPro" id="IPR010980">
    <property type="entry name" value="Cyt_c/b562"/>
</dbReference>
<dbReference type="GO" id="GO:0020037">
    <property type="term" value="F:heme binding"/>
    <property type="evidence" value="ECO:0007669"/>
    <property type="project" value="InterPro"/>
</dbReference>
<dbReference type="InterPro" id="IPR002321">
    <property type="entry name" value="Cyt_c_II"/>
</dbReference>
<organism evidence="1">
    <name type="scientific">marine metagenome</name>
    <dbReference type="NCBI Taxonomy" id="408172"/>
    <lineage>
        <taxon>unclassified sequences</taxon>
        <taxon>metagenomes</taxon>
        <taxon>ecological metagenomes</taxon>
    </lineage>
</organism>
<dbReference type="SUPFAM" id="SSF47175">
    <property type="entry name" value="Cytochromes"/>
    <property type="match status" value="1"/>
</dbReference>
<dbReference type="EMBL" id="UINC01031229">
    <property type="protein sequence ID" value="SVB16946.1"/>
    <property type="molecule type" value="Genomic_DNA"/>
</dbReference>
<proteinExistence type="predicted"/>
<sequence length="149" mass="16364">MRAYGTIIASCVVLANFPWGVFQPSLEASQAVLTEADFSAAMEEIDYVTGDAELHIDAKYWGDLGTDTDALKSLLEQIQKFWMAREVQGAVDFVEQALVATAALSRASAVEDDDQASQAFSDLKSTCRSCHREFRERTDDGGYRIKPSG</sequence>
<dbReference type="PROSITE" id="PS51009">
    <property type="entry name" value="CYTCII"/>
    <property type="match status" value="1"/>
</dbReference>
<evidence type="ECO:0008006" key="2">
    <source>
        <dbReference type="Google" id="ProtNLM"/>
    </source>
</evidence>
<protein>
    <recommendedName>
        <fullName evidence="2">Cytochrome c domain-containing protein</fullName>
    </recommendedName>
</protein>
<dbReference type="GO" id="GO:0022900">
    <property type="term" value="P:electron transport chain"/>
    <property type="evidence" value="ECO:0007669"/>
    <property type="project" value="InterPro"/>
</dbReference>